<evidence type="ECO:0000256" key="11">
    <source>
        <dbReference type="ARBA" id="ARBA00023268"/>
    </source>
</evidence>
<keyword evidence="5 14" id="KW-0808">Transferase</keyword>
<evidence type="ECO:0000256" key="14">
    <source>
        <dbReference type="PIRNR" id="PIRNR004491"/>
    </source>
</evidence>
<proteinExistence type="inferred from homology"/>
<dbReference type="AlphaFoldDB" id="A0A1X0VD77"/>
<gene>
    <name evidence="16" type="ORF">BMR96_06085</name>
</gene>
<evidence type="ECO:0000256" key="10">
    <source>
        <dbReference type="ARBA" id="ARBA00022840"/>
    </source>
</evidence>
<dbReference type="Proteomes" id="UP000192288">
    <property type="component" value="Unassembled WGS sequence"/>
</dbReference>
<dbReference type="InterPro" id="IPR004821">
    <property type="entry name" value="Cyt_trans-like"/>
</dbReference>
<dbReference type="GO" id="GO:0008531">
    <property type="term" value="F:riboflavin kinase activity"/>
    <property type="evidence" value="ECO:0007669"/>
    <property type="project" value="UniProtKB-UniRule"/>
</dbReference>
<comment type="pathway">
    <text evidence="2 14">Cofactor biosynthesis; FMN biosynthesis; FMN from riboflavin (ATP route): step 1/1.</text>
</comment>
<dbReference type="InterPro" id="IPR023468">
    <property type="entry name" value="Riboflavin_kinase"/>
</dbReference>
<feature type="domain" description="Riboflavin kinase" evidence="15">
    <location>
        <begin position="186"/>
        <end position="311"/>
    </location>
</feature>
<keyword evidence="3 14" id="KW-0285">Flavoprotein</keyword>
<keyword evidence="4 14" id="KW-0288">FMN</keyword>
<dbReference type="Pfam" id="PF06574">
    <property type="entry name" value="FAD_syn"/>
    <property type="match status" value="1"/>
</dbReference>
<dbReference type="eggNOG" id="COG0196">
    <property type="taxonomic scope" value="Bacteria"/>
</dbReference>
<dbReference type="NCBIfam" id="TIGR00125">
    <property type="entry name" value="cyt_tran_rel"/>
    <property type="match status" value="1"/>
</dbReference>
<evidence type="ECO:0000256" key="2">
    <source>
        <dbReference type="ARBA" id="ARBA00005201"/>
    </source>
</evidence>
<evidence type="ECO:0000256" key="1">
    <source>
        <dbReference type="ARBA" id="ARBA00004726"/>
    </source>
</evidence>
<dbReference type="RefSeq" id="WP_036067839.1">
    <property type="nucleotide sequence ID" value="NZ_MPLS01000018.1"/>
</dbReference>
<dbReference type="Gene3D" id="3.40.50.620">
    <property type="entry name" value="HUPs"/>
    <property type="match status" value="1"/>
</dbReference>
<dbReference type="Pfam" id="PF01687">
    <property type="entry name" value="Flavokinase"/>
    <property type="match status" value="1"/>
</dbReference>
<dbReference type="PIRSF" id="PIRSF004491">
    <property type="entry name" value="FAD_Synth"/>
    <property type="match status" value="1"/>
</dbReference>
<sequence>MTDIIKLHYPIQNDFEPTQQVVAMGFFDGVHQGHQSVIRRAKLEAEKRHVPLAVLTYDPHPIVAFKTLTQPLRYLTPLDQKIELMSDLGVDRVYVMRFTSVLAHLTAQQFVDEVLMHLNPVAVVAGFDHLYGPAHTNSDMTHLQGYAGKRFEAITVPKFSLDDQKIGSSRIRKSLDDGDVDEAARQLARIHTTTGMIVHGEARGRELGFPTANIQTPEQEWLPGIGIYAVKIKIAGQWYIGMASIGRNVTFGENRPVTVEINILNFHNEVYGEAVKVAWYHRLRGEIKFNNAEELIEQLVKDQTATQQYFETLEK</sequence>
<reference evidence="16 17" key="1">
    <citation type="journal article" date="2017" name="Front. Microbiol.">
        <title>Genomic Characterization of Dairy Associated Leuconostoc Species and Diversity of Leuconostocs in Undefined Mixed Mesophilic Starter Cultures.</title>
        <authorList>
            <person name="Frantzen C.A."/>
            <person name="Kot W."/>
            <person name="Pedersen T.B."/>
            <person name="Ardo Y.M."/>
            <person name="Broadbent J.R."/>
            <person name="Neve H."/>
            <person name="Hansen L.H."/>
            <person name="Dal Bello F."/>
            <person name="Ostlie H.M."/>
            <person name="Kleppen H.P."/>
            <person name="Vogensen F.K."/>
            <person name="Holo H."/>
        </authorList>
    </citation>
    <scope>NUCLEOTIDE SEQUENCE [LARGE SCALE GENOMIC DNA]</scope>
    <source>
        <strain evidence="16 17">LMGCF08</strain>
    </source>
</reference>
<dbReference type="GO" id="GO:0006747">
    <property type="term" value="P:FAD biosynthetic process"/>
    <property type="evidence" value="ECO:0007669"/>
    <property type="project" value="UniProtKB-UniRule"/>
</dbReference>
<dbReference type="SUPFAM" id="SSF52374">
    <property type="entry name" value="Nucleotidylyl transferase"/>
    <property type="match status" value="1"/>
</dbReference>
<evidence type="ECO:0000256" key="8">
    <source>
        <dbReference type="ARBA" id="ARBA00022777"/>
    </source>
</evidence>
<evidence type="ECO:0000256" key="13">
    <source>
        <dbReference type="ARBA" id="ARBA00049494"/>
    </source>
</evidence>
<evidence type="ECO:0000259" key="15">
    <source>
        <dbReference type="SMART" id="SM00904"/>
    </source>
</evidence>
<dbReference type="NCBIfam" id="TIGR00083">
    <property type="entry name" value="ribF"/>
    <property type="match status" value="1"/>
</dbReference>
<evidence type="ECO:0000256" key="12">
    <source>
        <dbReference type="ARBA" id="ARBA00047880"/>
    </source>
</evidence>
<accession>A0A1X0VD77</accession>
<comment type="similarity">
    <text evidence="14">Belongs to the ribF family.</text>
</comment>
<dbReference type="EC" id="2.7.7.2" evidence="14"/>
<dbReference type="CDD" id="cd02064">
    <property type="entry name" value="FAD_synthetase_N"/>
    <property type="match status" value="1"/>
</dbReference>
<name>A0A1X0VD77_LEUPS</name>
<dbReference type="SUPFAM" id="SSF82114">
    <property type="entry name" value="Riboflavin kinase-like"/>
    <property type="match status" value="1"/>
</dbReference>
<evidence type="ECO:0000313" key="17">
    <source>
        <dbReference type="Proteomes" id="UP000192288"/>
    </source>
</evidence>
<keyword evidence="8 14" id="KW-0418">Kinase</keyword>
<keyword evidence="9 14" id="KW-0274">FAD</keyword>
<evidence type="ECO:0000256" key="9">
    <source>
        <dbReference type="ARBA" id="ARBA00022827"/>
    </source>
</evidence>
<dbReference type="InterPro" id="IPR014729">
    <property type="entry name" value="Rossmann-like_a/b/a_fold"/>
</dbReference>
<dbReference type="InterPro" id="IPR002606">
    <property type="entry name" value="Riboflavin_kinase_bac"/>
</dbReference>
<dbReference type="GO" id="GO:0003919">
    <property type="term" value="F:FMN adenylyltransferase activity"/>
    <property type="evidence" value="ECO:0007669"/>
    <property type="project" value="UniProtKB-UniRule"/>
</dbReference>
<evidence type="ECO:0000256" key="3">
    <source>
        <dbReference type="ARBA" id="ARBA00022630"/>
    </source>
</evidence>
<keyword evidence="7 14" id="KW-0547">Nucleotide-binding</keyword>
<dbReference type="GO" id="GO:0009398">
    <property type="term" value="P:FMN biosynthetic process"/>
    <property type="evidence" value="ECO:0007669"/>
    <property type="project" value="UniProtKB-UniRule"/>
</dbReference>
<dbReference type="GO" id="GO:0009231">
    <property type="term" value="P:riboflavin biosynthetic process"/>
    <property type="evidence" value="ECO:0007669"/>
    <property type="project" value="InterPro"/>
</dbReference>
<evidence type="ECO:0000313" key="16">
    <source>
        <dbReference type="EMBL" id="ORI97663.1"/>
    </source>
</evidence>
<keyword evidence="10 14" id="KW-0067">ATP-binding</keyword>
<comment type="caution">
    <text evidence="16">The sequence shown here is derived from an EMBL/GenBank/DDBJ whole genome shotgun (WGS) entry which is preliminary data.</text>
</comment>
<dbReference type="InterPro" id="IPR023465">
    <property type="entry name" value="Riboflavin_kinase_dom_sf"/>
</dbReference>
<dbReference type="InterPro" id="IPR015865">
    <property type="entry name" value="Riboflavin_kinase_bac/euk"/>
</dbReference>
<evidence type="ECO:0000256" key="5">
    <source>
        <dbReference type="ARBA" id="ARBA00022679"/>
    </source>
</evidence>
<organism evidence="16 17">
    <name type="scientific">Leuconostoc pseudomesenteroides</name>
    <dbReference type="NCBI Taxonomy" id="33968"/>
    <lineage>
        <taxon>Bacteria</taxon>
        <taxon>Bacillati</taxon>
        <taxon>Bacillota</taxon>
        <taxon>Bacilli</taxon>
        <taxon>Lactobacillales</taxon>
        <taxon>Lactobacillaceae</taxon>
        <taxon>Leuconostoc</taxon>
    </lineage>
</organism>
<keyword evidence="11" id="KW-0511">Multifunctional enzyme</keyword>
<evidence type="ECO:0000256" key="6">
    <source>
        <dbReference type="ARBA" id="ARBA00022695"/>
    </source>
</evidence>
<comment type="pathway">
    <text evidence="1 14">Cofactor biosynthesis; FAD biosynthesis; FAD from FMN: step 1/1.</text>
</comment>
<dbReference type="PANTHER" id="PTHR22749:SF6">
    <property type="entry name" value="RIBOFLAVIN KINASE"/>
    <property type="match status" value="1"/>
</dbReference>
<keyword evidence="6 14" id="KW-0548">Nucleotidyltransferase</keyword>
<dbReference type="EC" id="2.7.1.26" evidence="14"/>
<comment type="catalytic activity">
    <reaction evidence="13 14">
        <text>FMN + ATP + H(+) = FAD + diphosphate</text>
        <dbReference type="Rhea" id="RHEA:17237"/>
        <dbReference type="ChEBI" id="CHEBI:15378"/>
        <dbReference type="ChEBI" id="CHEBI:30616"/>
        <dbReference type="ChEBI" id="CHEBI:33019"/>
        <dbReference type="ChEBI" id="CHEBI:57692"/>
        <dbReference type="ChEBI" id="CHEBI:58210"/>
        <dbReference type="EC" id="2.7.7.2"/>
    </reaction>
</comment>
<evidence type="ECO:0000256" key="7">
    <source>
        <dbReference type="ARBA" id="ARBA00022741"/>
    </source>
</evidence>
<dbReference type="UniPathway" id="UPA00277">
    <property type="reaction ID" value="UER00407"/>
</dbReference>
<dbReference type="InterPro" id="IPR015864">
    <property type="entry name" value="FAD_synthase"/>
</dbReference>
<dbReference type="STRING" id="33968.BMS77_04760"/>
<dbReference type="UniPathway" id="UPA00276">
    <property type="reaction ID" value="UER00406"/>
</dbReference>
<dbReference type="SMART" id="SM00904">
    <property type="entry name" value="Flavokinase"/>
    <property type="match status" value="1"/>
</dbReference>
<comment type="catalytic activity">
    <reaction evidence="12 14">
        <text>riboflavin + ATP = FMN + ADP + H(+)</text>
        <dbReference type="Rhea" id="RHEA:14357"/>
        <dbReference type="ChEBI" id="CHEBI:15378"/>
        <dbReference type="ChEBI" id="CHEBI:30616"/>
        <dbReference type="ChEBI" id="CHEBI:57986"/>
        <dbReference type="ChEBI" id="CHEBI:58210"/>
        <dbReference type="ChEBI" id="CHEBI:456216"/>
        <dbReference type="EC" id="2.7.1.26"/>
    </reaction>
</comment>
<dbReference type="PANTHER" id="PTHR22749">
    <property type="entry name" value="RIBOFLAVIN KINASE/FMN ADENYLYLTRANSFERASE"/>
    <property type="match status" value="1"/>
</dbReference>
<evidence type="ECO:0000256" key="4">
    <source>
        <dbReference type="ARBA" id="ARBA00022643"/>
    </source>
</evidence>
<dbReference type="FunFam" id="3.40.50.620:FF:000021">
    <property type="entry name" value="Riboflavin biosynthesis protein"/>
    <property type="match status" value="1"/>
</dbReference>
<dbReference type="GO" id="GO:0005524">
    <property type="term" value="F:ATP binding"/>
    <property type="evidence" value="ECO:0007669"/>
    <property type="project" value="UniProtKB-UniRule"/>
</dbReference>
<dbReference type="Gene3D" id="2.40.30.30">
    <property type="entry name" value="Riboflavin kinase-like"/>
    <property type="match status" value="1"/>
</dbReference>
<dbReference type="EMBL" id="MPLS01000018">
    <property type="protein sequence ID" value="ORI97663.1"/>
    <property type="molecule type" value="Genomic_DNA"/>
</dbReference>
<protein>
    <recommendedName>
        <fullName evidence="14">Riboflavin biosynthesis protein</fullName>
    </recommendedName>
    <domain>
        <recommendedName>
            <fullName evidence="14">Riboflavin kinase</fullName>
            <ecNumber evidence="14">2.7.1.26</ecNumber>
        </recommendedName>
        <alternativeName>
            <fullName evidence="14">Flavokinase</fullName>
        </alternativeName>
    </domain>
    <domain>
        <recommendedName>
            <fullName evidence="14">FMN adenylyltransferase</fullName>
            <ecNumber evidence="14">2.7.7.2</ecNumber>
        </recommendedName>
        <alternativeName>
            <fullName evidence="14">FAD pyrophosphorylase</fullName>
        </alternativeName>
        <alternativeName>
            <fullName evidence="14">FAD synthase</fullName>
        </alternativeName>
    </domain>
</protein>